<keyword evidence="2" id="KW-1185">Reference proteome</keyword>
<dbReference type="Proteomes" id="UP000250163">
    <property type="component" value="Chromosome MORIYA"/>
</dbReference>
<protein>
    <submittedName>
        <fullName evidence="1">Uncharacterized protein</fullName>
    </submittedName>
</protein>
<evidence type="ECO:0000313" key="1">
    <source>
        <dbReference type="EMBL" id="SQD78343.1"/>
    </source>
</evidence>
<name>A0A330LNS1_9GAMM</name>
<proteinExistence type="predicted"/>
<dbReference type="KEGG" id="mya:MORIYA_1865"/>
<reference evidence="2" key="1">
    <citation type="submission" date="2018-05" db="EMBL/GenBank/DDBJ databases">
        <authorList>
            <person name="Cea G.-C."/>
            <person name="William W."/>
        </authorList>
    </citation>
    <scope>NUCLEOTIDE SEQUENCE [LARGE SCALE GENOMIC DNA]</scope>
    <source>
        <strain evidence="2">DB21MT 5</strain>
    </source>
</reference>
<evidence type="ECO:0000313" key="2">
    <source>
        <dbReference type="Proteomes" id="UP000250163"/>
    </source>
</evidence>
<sequence length="66" mass="7202">MTFSHPSLLILATLLSGICYPTTLLGLATGILVTLYHRDGMRFLSTAISPTYQSYINVLITAAMRP</sequence>
<organism evidence="1 2">
    <name type="scientific">Moritella yayanosii</name>
    <dbReference type="NCBI Taxonomy" id="69539"/>
    <lineage>
        <taxon>Bacteria</taxon>
        <taxon>Pseudomonadati</taxon>
        <taxon>Pseudomonadota</taxon>
        <taxon>Gammaproteobacteria</taxon>
        <taxon>Alteromonadales</taxon>
        <taxon>Moritellaceae</taxon>
        <taxon>Moritella</taxon>
    </lineage>
</organism>
<gene>
    <name evidence="1" type="ORF">MORIYA_1865</name>
</gene>
<accession>A0A330LNS1</accession>
<dbReference type="EMBL" id="LS483250">
    <property type="protein sequence ID" value="SQD78343.1"/>
    <property type="molecule type" value="Genomic_DNA"/>
</dbReference>
<dbReference type="AlphaFoldDB" id="A0A330LNS1"/>